<keyword evidence="2" id="KW-1185">Reference proteome</keyword>
<dbReference type="AlphaFoldDB" id="A0A914PCI7"/>
<reference evidence="3" key="1">
    <citation type="submission" date="2022-11" db="UniProtKB">
        <authorList>
            <consortium name="WormBaseParasite"/>
        </authorList>
    </citation>
    <scope>IDENTIFICATION</scope>
</reference>
<dbReference type="Pfam" id="PF14555">
    <property type="entry name" value="UBA_4"/>
    <property type="match status" value="1"/>
</dbReference>
<evidence type="ECO:0000313" key="3">
    <source>
        <dbReference type="WBParaSite" id="PDA_v2.g15888.t1"/>
    </source>
</evidence>
<evidence type="ECO:0000256" key="1">
    <source>
        <dbReference type="SAM" id="MobiDB-lite"/>
    </source>
</evidence>
<sequence>MDESVTNFMAITGCANDEDARRFLLTYDNDMNRAVDRYFGQKNRGNSTKSTSSSGPSMERNNDDVQVIEEAMDTNEPGPSRRRQPARRAVTVRNIHPAPSAP</sequence>
<dbReference type="WBParaSite" id="PDA_v2.g15888.t1">
    <property type="protein sequence ID" value="PDA_v2.g15888.t1"/>
    <property type="gene ID" value="PDA_v2.g15888"/>
</dbReference>
<accession>A0A914PCI7</accession>
<organism evidence="2 3">
    <name type="scientific">Panagrolaimus davidi</name>
    <dbReference type="NCBI Taxonomy" id="227884"/>
    <lineage>
        <taxon>Eukaryota</taxon>
        <taxon>Metazoa</taxon>
        <taxon>Ecdysozoa</taxon>
        <taxon>Nematoda</taxon>
        <taxon>Chromadorea</taxon>
        <taxon>Rhabditida</taxon>
        <taxon>Tylenchina</taxon>
        <taxon>Panagrolaimomorpha</taxon>
        <taxon>Panagrolaimoidea</taxon>
        <taxon>Panagrolaimidae</taxon>
        <taxon>Panagrolaimus</taxon>
    </lineage>
</organism>
<dbReference type="Gene3D" id="1.10.8.10">
    <property type="entry name" value="DNA helicase RuvA subunit, C-terminal domain"/>
    <property type="match status" value="1"/>
</dbReference>
<proteinExistence type="predicted"/>
<protein>
    <submittedName>
        <fullName evidence="3">Uncharacterized protein</fullName>
    </submittedName>
</protein>
<dbReference type="InterPro" id="IPR009060">
    <property type="entry name" value="UBA-like_sf"/>
</dbReference>
<name>A0A914PCI7_9BILA</name>
<dbReference type="CDD" id="cd14273">
    <property type="entry name" value="UBA_TAP-C_like"/>
    <property type="match status" value="1"/>
</dbReference>
<feature type="region of interest" description="Disordered" evidence="1">
    <location>
        <begin position="37"/>
        <end position="102"/>
    </location>
</feature>
<feature type="compositionally biased region" description="Low complexity" evidence="1">
    <location>
        <begin position="42"/>
        <end position="57"/>
    </location>
</feature>
<dbReference type="Proteomes" id="UP000887578">
    <property type="component" value="Unplaced"/>
</dbReference>
<evidence type="ECO:0000313" key="2">
    <source>
        <dbReference type="Proteomes" id="UP000887578"/>
    </source>
</evidence>
<dbReference type="SUPFAM" id="SSF46934">
    <property type="entry name" value="UBA-like"/>
    <property type="match status" value="1"/>
</dbReference>